<evidence type="ECO:0000256" key="5">
    <source>
        <dbReference type="ARBA" id="ARBA00022729"/>
    </source>
</evidence>
<dbReference type="InterPro" id="IPR002022">
    <property type="entry name" value="Pec_lyase"/>
</dbReference>
<evidence type="ECO:0000256" key="3">
    <source>
        <dbReference type="ARBA" id="ARBA00012272"/>
    </source>
</evidence>
<keyword evidence="6 8" id="KW-0106">Calcium</keyword>
<organism evidence="10 11">
    <name type="scientific">Marchantia polymorpha subsp. ruderalis</name>
    <dbReference type="NCBI Taxonomy" id="1480154"/>
    <lineage>
        <taxon>Eukaryota</taxon>
        <taxon>Viridiplantae</taxon>
        <taxon>Streptophyta</taxon>
        <taxon>Embryophyta</taxon>
        <taxon>Marchantiophyta</taxon>
        <taxon>Marchantiopsida</taxon>
        <taxon>Marchantiidae</taxon>
        <taxon>Marchantiales</taxon>
        <taxon>Marchantiaceae</taxon>
        <taxon>Marchantia</taxon>
    </lineage>
</organism>
<comment type="catalytic activity">
    <reaction evidence="1 8">
        <text>Eliminative cleavage of (1-&gt;4)-alpha-D-galacturonan to give oligosaccharides with 4-deoxy-alpha-D-galact-4-enuronosyl groups at their non-reducing ends.</text>
        <dbReference type="EC" id="4.2.2.2"/>
    </reaction>
</comment>
<evidence type="ECO:0000256" key="7">
    <source>
        <dbReference type="ARBA" id="ARBA00023239"/>
    </source>
</evidence>
<dbReference type="InterPro" id="IPR045032">
    <property type="entry name" value="PEL"/>
</dbReference>
<proteinExistence type="inferred from homology"/>
<feature type="domain" description="Pectate lyase" evidence="9">
    <location>
        <begin position="151"/>
        <end position="347"/>
    </location>
</feature>
<dbReference type="GO" id="GO:0045490">
    <property type="term" value="P:pectin catabolic process"/>
    <property type="evidence" value="ECO:0007669"/>
    <property type="project" value="UniProtKB-UniPathway"/>
</dbReference>
<sequence>MTLREMEISAATLMSGDNRSRRRVAKRLESFLSRSWIAIANLEAEVCVGVYYAALCVLRVTSEKKAKPSPGLDISKGNPIDDCWYRGQKWLHNRQKLAACGIGFGADAQGGKGGSIYEVTSAEDDPASPKEGTLRHAVTQANPLWIVFQADMTFVLKEELIISSYKTIDARGAQILFNGSWGIVVQSVTHVIIHGIHVTGCQRPPGYFSANYSRMPKRSEFDGDGIKIIDSQHIWVDHCRISYCADGLLDVTVSSNYISVTNNYFEHNRKVMLMGHSPSWVADKQMQATVAFNYFGEGAMERMPRCRYGNFHVVNNYYWEWGVYAIGGSSAPTIFSEGNYFIAGNAKQVTRRMDNSSGNWCSVNDIFLNGAYFISSGEPKNSTAYDLAKSFKALASHRIPKITSHSGPLQLL</sequence>
<comment type="cofactor">
    <cofactor evidence="8">
        <name>Ca(2+)</name>
        <dbReference type="ChEBI" id="CHEBI:29108"/>
    </cofactor>
    <text evidence="8">Binds 1 Ca(2+) ion. Required for its activity.</text>
</comment>
<evidence type="ECO:0000313" key="10">
    <source>
        <dbReference type="EMBL" id="OAE35593.1"/>
    </source>
</evidence>
<dbReference type="InterPro" id="IPR011050">
    <property type="entry name" value="Pectin_lyase_fold/virulence"/>
</dbReference>
<dbReference type="PRINTS" id="PR00807">
    <property type="entry name" value="AMBALLERGEN"/>
</dbReference>
<dbReference type="GO" id="GO:0030570">
    <property type="term" value="F:pectate lyase activity"/>
    <property type="evidence" value="ECO:0007669"/>
    <property type="project" value="UniProtKB-EC"/>
</dbReference>
<evidence type="ECO:0000256" key="2">
    <source>
        <dbReference type="ARBA" id="ARBA00005220"/>
    </source>
</evidence>
<dbReference type="UniPathway" id="UPA00545">
    <property type="reaction ID" value="UER00824"/>
</dbReference>
<dbReference type="EMBL" id="LVLJ01000129">
    <property type="protein sequence ID" value="OAE35593.1"/>
    <property type="molecule type" value="Genomic_DNA"/>
</dbReference>
<name>A0A176WSS1_MARPO</name>
<comment type="similarity">
    <text evidence="8">Belongs to the polysaccharide lyase 1 family.</text>
</comment>
<evidence type="ECO:0000256" key="8">
    <source>
        <dbReference type="RuleBase" id="RU361123"/>
    </source>
</evidence>
<keyword evidence="11" id="KW-1185">Reference proteome</keyword>
<dbReference type="InterPro" id="IPR018082">
    <property type="entry name" value="AmbAllergen"/>
</dbReference>
<gene>
    <name evidence="10" type="ORF">AXG93_2841s1280</name>
</gene>
<dbReference type="Proteomes" id="UP000077202">
    <property type="component" value="Unassembled WGS sequence"/>
</dbReference>
<dbReference type="PANTHER" id="PTHR31683:SF187">
    <property type="entry name" value="PECTATE LYASE 18-RELATED"/>
    <property type="match status" value="1"/>
</dbReference>
<dbReference type="GO" id="GO:0046872">
    <property type="term" value="F:metal ion binding"/>
    <property type="evidence" value="ECO:0007669"/>
    <property type="project" value="UniProtKB-KW"/>
</dbReference>
<dbReference type="EC" id="4.2.2.2" evidence="3 8"/>
<comment type="caution">
    <text evidence="10">The sequence shown here is derived from an EMBL/GenBank/DDBJ whole genome shotgun (WGS) entry which is preliminary data.</text>
</comment>
<comment type="pathway">
    <text evidence="2 8">Glycan metabolism; pectin degradation; 2-dehydro-3-deoxy-D-gluconate from pectin: step 2/5.</text>
</comment>
<evidence type="ECO:0000256" key="6">
    <source>
        <dbReference type="ARBA" id="ARBA00022837"/>
    </source>
</evidence>
<keyword evidence="4 8" id="KW-0479">Metal-binding</keyword>
<evidence type="ECO:0000256" key="1">
    <source>
        <dbReference type="ARBA" id="ARBA00000695"/>
    </source>
</evidence>
<dbReference type="SMART" id="SM00656">
    <property type="entry name" value="Amb_all"/>
    <property type="match status" value="1"/>
</dbReference>
<reference evidence="10" key="1">
    <citation type="submission" date="2016-03" db="EMBL/GenBank/DDBJ databases">
        <title>Mechanisms controlling the formation of the plant cell surface in tip-growing cells are functionally conserved among land plants.</title>
        <authorList>
            <person name="Honkanen S."/>
            <person name="Jones V.A."/>
            <person name="Morieri G."/>
            <person name="Champion C."/>
            <person name="Hetherington A.J."/>
            <person name="Kelly S."/>
            <person name="Saint-Marcoux D."/>
            <person name="Proust H."/>
            <person name="Prescott H."/>
            <person name="Dolan L."/>
        </authorList>
    </citation>
    <scope>NUCLEOTIDE SEQUENCE [LARGE SCALE GENOMIC DNA]</scope>
    <source>
        <tissue evidence="10">Whole gametophyte</tissue>
    </source>
</reference>
<accession>A0A176WSS1</accession>
<keyword evidence="5" id="KW-0732">Signal</keyword>
<dbReference type="SUPFAM" id="SSF51126">
    <property type="entry name" value="Pectin lyase-like"/>
    <property type="match status" value="1"/>
</dbReference>
<dbReference type="Gene3D" id="2.160.20.10">
    <property type="entry name" value="Single-stranded right-handed beta-helix, Pectin lyase-like"/>
    <property type="match status" value="1"/>
</dbReference>
<dbReference type="Pfam" id="PF00544">
    <property type="entry name" value="Pectate_lyase_4"/>
    <property type="match status" value="1"/>
</dbReference>
<evidence type="ECO:0000313" key="11">
    <source>
        <dbReference type="Proteomes" id="UP000077202"/>
    </source>
</evidence>
<evidence type="ECO:0000259" key="9">
    <source>
        <dbReference type="SMART" id="SM00656"/>
    </source>
</evidence>
<dbReference type="AlphaFoldDB" id="A0A176WSS1"/>
<dbReference type="PANTHER" id="PTHR31683">
    <property type="entry name" value="PECTATE LYASE 18-RELATED"/>
    <property type="match status" value="1"/>
</dbReference>
<evidence type="ECO:0000256" key="4">
    <source>
        <dbReference type="ARBA" id="ARBA00022723"/>
    </source>
</evidence>
<protein>
    <recommendedName>
        <fullName evidence="3 8">Pectate lyase</fullName>
        <ecNumber evidence="3 8">4.2.2.2</ecNumber>
    </recommendedName>
</protein>
<keyword evidence="7 8" id="KW-0456">Lyase</keyword>
<dbReference type="InterPro" id="IPR012334">
    <property type="entry name" value="Pectin_lyas_fold"/>
</dbReference>